<evidence type="ECO:0000313" key="8">
    <source>
        <dbReference type="EMBL" id="KAB0680316.1"/>
    </source>
</evidence>
<dbReference type="CDD" id="cd02440">
    <property type="entry name" value="AdoMet_MTases"/>
    <property type="match status" value="1"/>
</dbReference>
<comment type="caution">
    <text evidence="8">The sequence shown here is derived from an EMBL/GenBank/DDBJ whole genome shotgun (WGS) entry which is preliminary data.</text>
</comment>
<dbReference type="InterPro" id="IPR016461">
    <property type="entry name" value="COMT-like"/>
</dbReference>
<feature type="domain" description="O-methyltransferase C-terminal" evidence="6">
    <location>
        <begin position="136"/>
        <end position="357"/>
    </location>
</feature>
<dbReference type="GO" id="GO:0008171">
    <property type="term" value="F:O-methyltransferase activity"/>
    <property type="evidence" value="ECO:0007669"/>
    <property type="project" value="InterPro"/>
</dbReference>
<dbReference type="InterPro" id="IPR001077">
    <property type="entry name" value="COMT_C"/>
</dbReference>
<name>A0A7V7U0G3_9HYPH</name>
<organism evidence="8 9">
    <name type="scientific">Plantimonas leprariae</name>
    <dbReference type="NCBI Taxonomy" id="2615207"/>
    <lineage>
        <taxon>Bacteria</taxon>
        <taxon>Pseudomonadati</taxon>
        <taxon>Pseudomonadota</taxon>
        <taxon>Alphaproteobacteria</taxon>
        <taxon>Hyphomicrobiales</taxon>
        <taxon>Aurantimonadaceae</taxon>
        <taxon>Plantimonas</taxon>
    </lineage>
</organism>
<dbReference type="Gene3D" id="3.40.50.150">
    <property type="entry name" value="Vaccinia Virus protein VP39"/>
    <property type="match status" value="1"/>
</dbReference>
<dbReference type="Pfam" id="PF08100">
    <property type="entry name" value="Dimerisation"/>
    <property type="match status" value="1"/>
</dbReference>
<dbReference type="PANTHER" id="PTHR43712">
    <property type="entry name" value="PUTATIVE (AFU_ORTHOLOGUE AFUA_4G14580)-RELATED"/>
    <property type="match status" value="1"/>
</dbReference>
<dbReference type="SUPFAM" id="SSF46785">
    <property type="entry name" value="Winged helix' DNA-binding domain"/>
    <property type="match status" value="1"/>
</dbReference>
<dbReference type="Gene3D" id="1.10.10.10">
    <property type="entry name" value="Winged helix-like DNA-binding domain superfamily/Winged helix DNA-binding domain"/>
    <property type="match status" value="1"/>
</dbReference>
<dbReference type="Gene3D" id="1.10.287.1350">
    <property type="match status" value="1"/>
</dbReference>
<dbReference type="AlphaFoldDB" id="A0A7V7U0G3"/>
<proteinExistence type="predicted"/>
<evidence type="ECO:0000256" key="1">
    <source>
        <dbReference type="ARBA" id="ARBA00022603"/>
    </source>
</evidence>
<evidence type="ECO:0000256" key="5">
    <source>
        <dbReference type="SAM" id="MobiDB-lite"/>
    </source>
</evidence>
<dbReference type="InterPro" id="IPR036388">
    <property type="entry name" value="WH-like_DNA-bd_sf"/>
</dbReference>
<keyword evidence="3" id="KW-0949">S-adenosyl-L-methionine</keyword>
<evidence type="ECO:0000256" key="3">
    <source>
        <dbReference type="ARBA" id="ARBA00022691"/>
    </source>
</evidence>
<dbReference type="InterPro" id="IPR036390">
    <property type="entry name" value="WH_DNA-bd_sf"/>
</dbReference>
<evidence type="ECO:0000259" key="7">
    <source>
        <dbReference type="Pfam" id="PF08100"/>
    </source>
</evidence>
<evidence type="ECO:0000256" key="4">
    <source>
        <dbReference type="PIRSR" id="PIRSR005739-1"/>
    </source>
</evidence>
<feature type="region of interest" description="Disordered" evidence="5">
    <location>
        <begin position="157"/>
        <end position="180"/>
    </location>
</feature>
<keyword evidence="9" id="KW-1185">Reference proteome</keyword>
<dbReference type="RefSeq" id="WP_150969389.1">
    <property type="nucleotide sequence ID" value="NZ_VZDO01000005.1"/>
</dbReference>
<dbReference type="Proteomes" id="UP000432089">
    <property type="component" value="Unassembled WGS sequence"/>
</dbReference>
<dbReference type="GO" id="GO:0046983">
    <property type="term" value="F:protein dimerization activity"/>
    <property type="evidence" value="ECO:0007669"/>
    <property type="project" value="InterPro"/>
</dbReference>
<dbReference type="SUPFAM" id="SSF53335">
    <property type="entry name" value="S-adenosyl-L-methionine-dependent methyltransferases"/>
    <property type="match status" value="1"/>
</dbReference>
<dbReference type="PIRSF" id="PIRSF005739">
    <property type="entry name" value="O-mtase"/>
    <property type="match status" value="1"/>
</dbReference>
<dbReference type="PANTHER" id="PTHR43712:SF2">
    <property type="entry name" value="O-METHYLTRANSFERASE CICE"/>
    <property type="match status" value="1"/>
</dbReference>
<feature type="active site" description="Proton acceptor" evidence="4">
    <location>
        <position position="286"/>
    </location>
</feature>
<evidence type="ECO:0000259" key="6">
    <source>
        <dbReference type="Pfam" id="PF00891"/>
    </source>
</evidence>
<protein>
    <submittedName>
        <fullName evidence="8">Methyltransferase domain-containing protein</fullName>
    </submittedName>
</protein>
<feature type="region of interest" description="Disordered" evidence="5">
    <location>
        <begin position="378"/>
        <end position="400"/>
    </location>
</feature>
<dbReference type="PROSITE" id="PS51683">
    <property type="entry name" value="SAM_OMT_II"/>
    <property type="match status" value="1"/>
</dbReference>
<keyword evidence="1 8" id="KW-0489">Methyltransferase</keyword>
<sequence>MLPTWLDRMREGRVRRIADPDFRRRAANSPLTKGYARRQAKALFDLSAGFVYSQILYASVRCGLFDMLAAGPLELAEIARRTDLPEPAAERLLKGAAALDLVEARGRRRYALGSLGAALVDNPGARAMILHHDMLYRDLADPIALLRGETQPELGRYWTYGEGKGEETGTDEEGHEPSSPDRAGYTELMAASQGLVNAEILDAYTFRGHKRLLDVGGGDGSFLIAVGKQAPHLELTLFDLPAVAGTARANIARAGLADRGEVVVGDLFADALPAGADVVTLNRVLHDHDDEEALAILEAVRRAIAPGGTLLVTEPMAGTPGARESGDAYFGFYLFAVGQGRPRTTGEIGRMLHRAGFDGVVPLETNTPVIARSLAARARPQPLRRGPAPAGKGARGVRPL</sequence>
<dbReference type="InterPro" id="IPR012967">
    <property type="entry name" value="COMT_dimerisation"/>
</dbReference>
<accession>A0A7V7U0G3</accession>
<keyword evidence="2 8" id="KW-0808">Transferase</keyword>
<reference evidence="8 9" key="1">
    <citation type="submission" date="2019-09" db="EMBL/GenBank/DDBJ databases">
        <title>YIM 132180 draft genome.</title>
        <authorList>
            <person name="Zhang K."/>
        </authorList>
    </citation>
    <scope>NUCLEOTIDE SEQUENCE [LARGE SCALE GENOMIC DNA]</scope>
    <source>
        <strain evidence="8 9">YIM 132180</strain>
    </source>
</reference>
<dbReference type="InterPro" id="IPR029063">
    <property type="entry name" value="SAM-dependent_MTases_sf"/>
</dbReference>
<dbReference type="EMBL" id="VZDO01000005">
    <property type="protein sequence ID" value="KAB0680316.1"/>
    <property type="molecule type" value="Genomic_DNA"/>
</dbReference>
<evidence type="ECO:0000313" key="9">
    <source>
        <dbReference type="Proteomes" id="UP000432089"/>
    </source>
</evidence>
<evidence type="ECO:0000256" key="2">
    <source>
        <dbReference type="ARBA" id="ARBA00022679"/>
    </source>
</evidence>
<dbReference type="GO" id="GO:0032259">
    <property type="term" value="P:methylation"/>
    <property type="evidence" value="ECO:0007669"/>
    <property type="project" value="UniProtKB-KW"/>
</dbReference>
<gene>
    <name evidence="8" type="ORF">F6X38_09070</name>
</gene>
<feature type="domain" description="O-methyltransferase dimerisation" evidence="7">
    <location>
        <begin position="45"/>
        <end position="120"/>
    </location>
</feature>
<dbReference type="Pfam" id="PF00891">
    <property type="entry name" value="Methyltransf_2"/>
    <property type="match status" value="1"/>
</dbReference>